<keyword evidence="5" id="KW-0479">Metal-binding</keyword>
<evidence type="ECO:0000256" key="5">
    <source>
        <dbReference type="ARBA" id="ARBA00022723"/>
    </source>
</evidence>
<evidence type="ECO:0000256" key="4">
    <source>
        <dbReference type="ARBA" id="ARBA00022617"/>
    </source>
</evidence>
<evidence type="ECO:0000256" key="1">
    <source>
        <dbReference type="ARBA" id="ARBA00005329"/>
    </source>
</evidence>
<feature type="domain" description="Catalase core" evidence="8">
    <location>
        <begin position="1"/>
        <end position="345"/>
    </location>
</feature>
<dbReference type="EC" id="1.11.1.6" evidence="2"/>
<dbReference type="PROSITE" id="PS51402">
    <property type="entry name" value="CATALASE_3"/>
    <property type="match status" value="1"/>
</dbReference>
<evidence type="ECO:0000256" key="2">
    <source>
        <dbReference type="ARBA" id="ARBA00012314"/>
    </source>
</evidence>
<evidence type="ECO:0000256" key="6">
    <source>
        <dbReference type="ARBA" id="ARBA00023002"/>
    </source>
</evidence>
<proteinExistence type="inferred from homology"/>
<dbReference type="GO" id="GO:0004096">
    <property type="term" value="F:catalase activity"/>
    <property type="evidence" value="ECO:0007669"/>
    <property type="project" value="InterPro"/>
</dbReference>
<keyword evidence="4" id="KW-0349">Heme</keyword>
<sequence>MERKFSVWPDGEKAQGEALFEALWREDGNAQRRPVHTNGIGVRGHFIASPVARSYCVAEHFGGDRIEVTGRFSNGSGADRLHDGWTDVRGLAIRFHLTGGTEARSTDLLAMTLPAFFAPEPRSAWDFINAAHQEPYDREGAWDKVKDYLQMMLPRRNPYPGETTNADKGGFEYANKNLFAQLPTFGAATIGAPASYARAAYHAVHTFVVTGSDDVDRYVRFTWQPVSGVQPAHDNDPPRDAFLQDELRERLAGDGKAEFSLMMQLGDIGDDFDDCSRPWPPHRVRIMMGTLTITDVAEDQEADSEKLSFNPWLLTPGIAPSGDPILKARRDAYRASSENRHATPCPFAKD</sequence>
<dbReference type="Pfam" id="PF00199">
    <property type="entry name" value="Catalase"/>
    <property type="match status" value="2"/>
</dbReference>
<keyword evidence="10" id="KW-1185">Reference proteome</keyword>
<accession>A0A225NIQ0</accession>
<dbReference type="Gene3D" id="2.40.180.10">
    <property type="entry name" value="Catalase core domain"/>
    <property type="match status" value="1"/>
</dbReference>
<dbReference type="SUPFAM" id="SSF56634">
    <property type="entry name" value="Heme-dependent catalase-like"/>
    <property type="match status" value="1"/>
</dbReference>
<organism evidence="9 10">
    <name type="scientific">Marinibacterium profundimaris</name>
    <dbReference type="NCBI Taxonomy" id="1679460"/>
    <lineage>
        <taxon>Bacteria</taxon>
        <taxon>Pseudomonadati</taxon>
        <taxon>Pseudomonadota</taxon>
        <taxon>Alphaproteobacteria</taxon>
        <taxon>Rhodobacterales</taxon>
        <taxon>Paracoccaceae</taxon>
        <taxon>Marinibacterium</taxon>
    </lineage>
</organism>
<dbReference type="InterPro" id="IPR020835">
    <property type="entry name" value="Catalase_sf"/>
</dbReference>
<dbReference type="EMBL" id="AQQR01000008">
    <property type="protein sequence ID" value="OWU71639.1"/>
    <property type="molecule type" value="Genomic_DNA"/>
</dbReference>
<dbReference type="PRINTS" id="PR00067">
    <property type="entry name" value="CATALASE"/>
</dbReference>
<dbReference type="PANTHER" id="PTHR11465:SF9">
    <property type="entry name" value="CATALASE"/>
    <property type="match status" value="1"/>
</dbReference>
<dbReference type="GO" id="GO:0005737">
    <property type="term" value="C:cytoplasm"/>
    <property type="evidence" value="ECO:0007669"/>
    <property type="project" value="TreeGrafter"/>
</dbReference>
<evidence type="ECO:0000313" key="10">
    <source>
        <dbReference type="Proteomes" id="UP000215377"/>
    </source>
</evidence>
<dbReference type="AlphaFoldDB" id="A0A225NIQ0"/>
<evidence type="ECO:0000313" key="9">
    <source>
        <dbReference type="EMBL" id="OWU71639.1"/>
    </source>
</evidence>
<dbReference type="GO" id="GO:0042542">
    <property type="term" value="P:response to hydrogen peroxide"/>
    <property type="evidence" value="ECO:0007669"/>
    <property type="project" value="TreeGrafter"/>
</dbReference>
<comment type="caution">
    <text evidence="9">The sequence shown here is derived from an EMBL/GenBank/DDBJ whole genome shotgun (WGS) entry which is preliminary data.</text>
</comment>
<comment type="similarity">
    <text evidence="1">Belongs to the catalase family.</text>
</comment>
<evidence type="ECO:0000256" key="7">
    <source>
        <dbReference type="ARBA" id="ARBA00023004"/>
    </source>
</evidence>
<dbReference type="GO" id="GO:0020037">
    <property type="term" value="F:heme binding"/>
    <property type="evidence" value="ECO:0007669"/>
    <property type="project" value="InterPro"/>
</dbReference>
<dbReference type="GO" id="GO:0046872">
    <property type="term" value="F:metal ion binding"/>
    <property type="evidence" value="ECO:0007669"/>
    <property type="project" value="UniProtKB-KW"/>
</dbReference>
<name>A0A225NIQ0_9RHOB</name>
<dbReference type="InterPro" id="IPR011614">
    <property type="entry name" value="Catalase_core"/>
</dbReference>
<evidence type="ECO:0000256" key="3">
    <source>
        <dbReference type="ARBA" id="ARBA00022559"/>
    </source>
</evidence>
<dbReference type="InterPro" id="IPR018028">
    <property type="entry name" value="Catalase"/>
</dbReference>
<keyword evidence="7" id="KW-0408">Iron</keyword>
<gene>
    <name evidence="9" type="ORF">ATO3_17660</name>
</gene>
<dbReference type="Gene3D" id="1.20.1280.120">
    <property type="match status" value="1"/>
</dbReference>
<dbReference type="PANTHER" id="PTHR11465">
    <property type="entry name" value="CATALASE"/>
    <property type="match status" value="1"/>
</dbReference>
<dbReference type="Proteomes" id="UP000215377">
    <property type="component" value="Unassembled WGS sequence"/>
</dbReference>
<keyword evidence="3" id="KW-0575">Peroxidase</keyword>
<dbReference type="GO" id="GO:0042744">
    <property type="term" value="P:hydrogen peroxide catabolic process"/>
    <property type="evidence" value="ECO:0007669"/>
    <property type="project" value="TreeGrafter"/>
</dbReference>
<dbReference type="SMART" id="SM01060">
    <property type="entry name" value="Catalase"/>
    <property type="match status" value="1"/>
</dbReference>
<evidence type="ECO:0000259" key="8">
    <source>
        <dbReference type="SMART" id="SM01060"/>
    </source>
</evidence>
<keyword evidence="6" id="KW-0560">Oxidoreductase</keyword>
<reference evidence="9 10" key="1">
    <citation type="submission" date="2013-04" db="EMBL/GenBank/DDBJ databases">
        <title>Oceanicola sp. 22II1-22F33 Genome Sequencing.</title>
        <authorList>
            <person name="Lai Q."/>
            <person name="Li G."/>
            <person name="Shao Z."/>
        </authorList>
    </citation>
    <scope>NUCLEOTIDE SEQUENCE [LARGE SCALE GENOMIC DNA]</scope>
    <source>
        <strain evidence="9 10">22II1-22F33</strain>
    </source>
</reference>
<protein>
    <recommendedName>
        <fullName evidence="2">catalase</fullName>
        <ecNumber evidence="2">1.11.1.6</ecNumber>
    </recommendedName>
</protein>